<reference evidence="2" key="1">
    <citation type="journal article" date="2020" name="Nature">
        <title>Giant virus diversity and host interactions through global metagenomics.</title>
        <authorList>
            <person name="Schulz F."/>
            <person name="Roux S."/>
            <person name="Paez-Espino D."/>
            <person name="Jungbluth S."/>
            <person name="Walsh D.A."/>
            <person name="Denef V.J."/>
            <person name="McMahon K.D."/>
            <person name="Konstantinidis K.T."/>
            <person name="Eloe-Fadrosh E.A."/>
            <person name="Kyrpides N.C."/>
            <person name="Woyke T."/>
        </authorList>
    </citation>
    <scope>NUCLEOTIDE SEQUENCE</scope>
    <source>
        <strain evidence="2">GVMAG-S-3300013094-109</strain>
    </source>
</reference>
<keyword evidence="1" id="KW-0812">Transmembrane</keyword>
<organism evidence="2">
    <name type="scientific">viral metagenome</name>
    <dbReference type="NCBI Taxonomy" id="1070528"/>
    <lineage>
        <taxon>unclassified sequences</taxon>
        <taxon>metagenomes</taxon>
        <taxon>organismal metagenomes</taxon>
    </lineage>
</organism>
<keyword evidence="1" id="KW-0472">Membrane</keyword>
<dbReference type="AlphaFoldDB" id="A0A6C0KXR5"/>
<accession>A0A6C0KXR5</accession>
<name>A0A6C0KXR5_9ZZZZ</name>
<sequence>MTNKNIRLMCLVIHFITPYSAEEAIQISNNNGNMEYHGLFLDIYNKRNLHYFSLITFYPCYLYNYRTFGIIFLFLTFYLFFISCNRCFTLLTSINSSEILDEKED</sequence>
<keyword evidence="1" id="KW-1133">Transmembrane helix</keyword>
<protein>
    <submittedName>
        <fullName evidence="2">Uncharacterized protein</fullName>
    </submittedName>
</protein>
<dbReference type="EMBL" id="MN740990">
    <property type="protein sequence ID" value="QHU21470.1"/>
    <property type="molecule type" value="Genomic_DNA"/>
</dbReference>
<feature type="transmembrane region" description="Helical" evidence="1">
    <location>
        <begin position="63"/>
        <end position="81"/>
    </location>
</feature>
<proteinExistence type="predicted"/>
<evidence type="ECO:0000313" key="2">
    <source>
        <dbReference type="EMBL" id="QHU21470.1"/>
    </source>
</evidence>
<evidence type="ECO:0000256" key="1">
    <source>
        <dbReference type="SAM" id="Phobius"/>
    </source>
</evidence>